<dbReference type="SUPFAM" id="SSF53335">
    <property type="entry name" value="S-adenosyl-L-methionine-dependent methyltransferases"/>
    <property type="match status" value="1"/>
</dbReference>
<dbReference type="InterPro" id="IPR002052">
    <property type="entry name" value="DNA_methylase_N6_adenine_CS"/>
</dbReference>
<comment type="similarity">
    <text evidence="1">Belongs to the methyltransferase superfamily. PrmA family.</text>
</comment>
<dbReference type="CDD" id="cd02440">
    <property type="entry name" value="AdoMet_MTases"/>
    <property type="match status" value="1"/>
</dbReference>
<feature type="domain" description="Methyltransferase small" evidence="3">
    <location>
        <begin position="58"/>
        <end position="165"/>
    </location>
</feature>
<evidence type="ECO:0000313" key="5">
    <source>
        <dbReference type="Proteomes" id="UP000785679"/>
    </source>
</evidence>
<organism evidence="4 5">
    <name type="scientific">Halteria grandinella</name>
    <dbReference type="NCBI Taxonomy" id="5974"/>
    <lineage>
        <taxon>Eukaryota</taxon>
        <taxon>Sar</taxon>
        <taxon>Alveolata</taxon>
        <taxon>Ciliophora</taxon>
        <taxon>Intramacronucleata</taxon>
        <taxon>Spirotrichea</taxon>
        <taxon>Stichotrichia</taxon>
        <taxon>Sporadotrichida</taxon>
        <taxon>Halteriidae</taxon>
        <taxon>Halteria</taxon>
    </lineage>
</organism>
<dbReference type="Gene3D" id="3.40.50.150">
    <property type="entry name" value="Vaccinia Virus protein VP39"/>
    <property type="match status" value="1"/>
</dbReference>
<dbReference type="PROSITE" id="PS00092">
    <property type="entry name" value="N6_MTASE"/>
    <property type="match status" value="1"/>
</dbReference>
<dbReference type="InterPro" id="IPR029063">
    <property type="entry name" value="SAM-dependent_MTases_sf"/>
</dbReference>
<dbReference type="InterPro" id="IPR007848">
    <property type="entry name" value="Small_mtfrase_dom"/>
</dbReference>
<dbReference type="GO" id="GO:0008988">
    <property type="term" value="F:rRNA (adenine-N6-)-methyltransferase activity"/>
    <property type="evidence" value="ECO:0007669"/>
    <property type="project" value="TreeGrafter"/>
</dbReference>
<sequence length="249" mass="28122">MKKSKKQRGEGETTKKLSTFKLKSFITFLSQVAQFPDPKIDLEQYMTPPDIAANLFSILHQDEDSIENKRIADFCSGTGMYSCASTYFNPLSITGFEIDPEAIEVAQENVLSMEIADRVDFINCDILKIVENNPKLHGLFDTVVMNPPFGTKNNEGIDMKLLSAAITCCKGKVFSLHKESTSAYIQKYVKEQHPGLEAELMHKIEFDLPNTYKFHKKKSATTEVVLVKIDVSKREVRKVTEMLGAQKLE</sequence>
<evidence type="ECO:0000313" key="4">
    <source>
        <dbReference type="EMBL" id="TNV76546.1"/>
    </source>
</evidence>
<dbReference type="EMBL" id="RRYP01013384">
    <property type="protein sequence ID" value="TNV76546.1"/>
    <property type="molecule type" value="Genomic_DNA"/>
</dbReference>
<accession>A0A8J8NJU7</accession>
<evidence type="ECO:0000256" key="1">
    <source>
        <dbReference type="ARBA" id="ARBA00009741"/>
    </source>
</evidence>
<keyword evidence="5" id="KW-1185">Reference proteome</keyword>
<dbReference type="Proteomes" id="UP000785679">
    <property type="component" value="Unassembled WGS sequence"/>
</dbReference>
<reference evidence="4" key="1">
    <citation type="submission" date="2019-06" db="EMBL/GenBank/DDBJ databases">
        <authorList>
            <person name="Zheng W."/>
        </authorList>
    </citation>
    <scope>NUCLEOTIDE SEQUENCE</scope>
    <source>
        <strain evidence="4">QDHG01</strain>
    </source>
</reference>
<evidence type="ECO:0000259" key="3">
    <source>
        <dbReference type="Pfam" id="PF05175"/>
    </source>
</evidence>
<name>A0A8J8NJU7_HALGN</name>
<dbReference type="GO" id="GO:0003676">
    <property type="term" value="F:nucleic acid binding"/>
    <property type="evidence" value="ECO:0007669"/>
    <property type="project" value="InterPro"/>
</dbReference>
<dbReference type="InterPro" id="IPR051720">
    <property type="entry name" value="rRNA_MeTrfase/Polyamine_Synth"/>
</dbReference>
<gene>
    <name evidence="4" type="ORF">FGO68_gene7638</name>
</gene>
<evidence type="ECO:0000256" key="2">
    <source>
        <dbReference type="ARBA" id="ARBA00041374"/>
    </source>
</evidence>
<dbReference type="Pfam" id="PF05175">
    <property type="entry name" value="MTS"/>
    <property type="match status" value="1"/>
</dbReference>
<dbReference type="PANTHER" id="PTHR23290:SF0">
    <property type="entry name" value="RRNA N6-ADENOSINE-METHYLTRANSFERASE METTL5"/>
    <property type="match status" value="1"/>
</dbReference>
<dbReference type="OrthoDB" id="7848332at2759"/>
<dbReference type="PANTHER" id="PTHR23290">
    <property type="entry name" value="RRNA N6-ADENOSINE-METHYLTRANSFERASE METTL5"/>
    <property type="match status" value="1"/>
</dbReference>
<comment type="caution">
    <text evidence="4">The sequence shown here is derived from an EMBL/GenBank/DDBJ whole genome shotgun (WGS) entry which is preliminary data.</text>
</comment>
<proteinExistence type="inferred from homology"/>
<protein>
    <recommendedName>
        <fullName evidence="2">Methyltransferase-like protein 5</fullName>
    </recommendedName>
</protein>
<dbReference type="AlphaFoldDB" id="A0A8J8NJU7"/>